<reference evidence="1" key="1">
    <citation type="submission" date="2021-05" db="EMBL/GenBank/DDBJ databases">
        <authorList>
            <person name="Scholz U."/>
            <person name="Mascher M."/>
            <person name="Fiebig A."/>
        </authorList>
    </citation>
    <scope>NUCLEOTIDE SEQUENCE [LARGE SCALE GENOMIC DNA]</scope>
</reference>
<accession>A0ACD5YED6</accession>
<evidence type="ECO:0000313" key="2">
    <source>
        <dbReference type="Proteomes" id="UP001732700"/>
    </source>
</evidence>
<reference evidence="1" key="2">
    <citation type="submission" date="2025-09" db="UniProtKB">
        <authorList>
            <consortium name="EnsemblPlants"/>
        </authorList>
    </citation>
    <scope>IDENTIFICATION</scope>
</reference>
<name>A0ACD5YED6_AVESA</name>
<sequence length="117" mass="12361">MGAMSYERLSVSGTAESRRNGGGGAWAAVRRALARLCLARRQGRWAAARSRTLVRARGRRHAGSVAAGCGYDSEGYARNFDDGLWKAEEEGAPWSANAAGRPSLGACRLARAVSAAH</sequence>
<keyword evidence="2" id="KW-1185">Reference proteome</keyword>
<evidence type="ECO:0000313" key="1">
    <source>
        <dbReference type="EnsemblPlants" id="AVESA.00010b.r2.5DG0958460.1.CDS.1"/>
    </source>
</evidence>
<dbReference type="Proteomes" id="UP001732700">
    <property type="component" value="Chromosome 5D"/>
</dbReference>
<proteinExistence type="predicted"/>
<dbReference type="EnsemblPlants" id="AVESA.00010b.r2.5DG0958460.1">
    <property type="protein sequence ID" value="AVESA.00010b.r2.5DG0958460.1.CDS.1"/>
    <property type="gene ID" value="AVESA.00010b.r2.5DG0958460"/>
</dbReference>
<protein>
    <submittedName>
        <fullName evidence="1">Uncharacterized protein</fullName>
    </submittedName>
</protein>
<organism evidence="1 2">
    <name type="scientific">Avena sativa</name>
    <name type="common">Oat</name>
    <dbReference type="NCBI Taxonomy" id="4498"/>
    <lineage>
        <taxon>Eukaryota</taxon>
        <taxon>Viridiplantae</taxon>
        <taxon>Streptophyta</taxon>
        <taxon>Embryophyta</taxon>
        <taxon>Tracheophyta</taxon>
        <taxon>Spermatophyta</taxon>
        <taxon>Magnoliopsida</taxon>
        <taxon>Liliopsida</taxon>
        <taxon>Poales</taxon>
        <taxon>Poaceae</taxon>
        <taxon>BOP clade</taxon>
        <taxon>Pooideae</taxon>
        <taxon>Poodae</taxon>
        <taxon>Poeae</taxon>
        <taxon>Poeae Chloroplast Group 1 (Aveneae type)</taxon>
        <taxon>Aveninae</taxon>
        <taxon>Avena</taxon>
    </lineage>
</organism>